<sequence length="71" mass="8729">MNLFYHVKILRITKFAILFYKSFFIFINYFSILVYFQIDKCNMLKKKNHIIHMDKLINTEKKELVMETIFG</sequence>
<protein>
    <submittedName>
        <fullName evidence="2">Uncharacterized protein</fullName>
    </submittedName>
</protein>
<name>A0A024UYS1_PLAFA</name>
<reference evidence="2 3" key="2">
    <citation type="submission" date="2013-02" db="EMBL/GenBank/DDBJ databases">
        <title>The Genome Sequence of Plasmodium falciparum Vietnam Oak-Knoll (FVO).</title>
        <authorList>
            <consortium name="The Broad Institute Genome Sequencing Platform"/>
            <consortium name="The Broad Institute Genome Sequencing Center for Infectious Disease"/>
            <person name="Neafsey D."/>
            <person name="Cheeseman I."/>
            <person name="Volkman S."/>
            <person name="Adams J."/>
            <person name="Walker B."/>
            <person name="Young S.K."/>
            <person name="Zeng Q."/>
            <person name="Gargeya S."/>
            <person name="Fitzgerald M."/>
            <person name="Haas B."/>
            <person name="Abouelleil A."/>
            <person name="Alvarado L."/>
            <person name="Arachchi H.M."/>
            <person name="Berlin A.M."/>
            <person name="Chapman S.B."/>
            <person name="Dewar J."/>
            <person name="Goldberg J."/>
            <person name="Griggs A."/>
            <person name="Gujja S."/>
            <person name="Hansen M."/>
            <person name="Howarth C."/>
            <person name="Imamovic A."/>
            <person name="Larimer J."/>
            <person name="McCowan C."/>
            <person name="Murphy C."/>
            <person name="Neiman D."/>
            <person name="Pearson M."/>
            <person name="Priest M."/>
            <person name="Roberts A."/>
            <person name="Saif S."/>
            <person name="Shea T."/>
            <person name="Sisk P."/>
            <person name="Sykes S."/>
            <person name="Wortman J."/>
            <person name="Nusbaum C."/>
            <person name="Birren B."/>
        </authorList>
    </citation>
    <scope>NUCLEOTIDE SEQUENCE [LARGE SCALE GENOMIC DNA]</scope>
    <source>
        <strain evidence="3">Vietnam Oak-Knoll (FVO)</strain>
    </source>
</reference>
<reference evidence="2 3" key="1">
    <citation type="submission" date="2013-02" db="EMBL/GenBank/DDBJ databases">
        <title>The Genome Annotation of Plasmodium falciparum Vietnam Oak-Knoll (FVO).</title>
        <authorList>
            <consortium name="The Broad Institute Genome Sequencing Platform"/>
            <consortium name="The Broad Institute Genome Sequencing Center for Infectious Disease"/>
            <person name="Neafsey D."/>
            <person name="Hoffman S."/>
            <person name="Volkman S."/>
            <person name="Rosenthal P."/>
            <person name="Walker B."/>
            <person name="Young S.K."/>
            <person name="Zeng Q."/>
            <person name="Gargeya S."/>
            <person name="Fitzgerald M."/>
            <person name="Haas B."/>
            <person name="Abouelleil A."/>
            <person name="Allen A.W."/>
            <person name="Alvarado L."/>
            <person name="Arachchi H.M."/>
            <person name="Berlin A.M."/>
            <person name="Chapman S.B."/>
            <person name="Gainer-Dewar J."/>
            <person name="Goldberg J."/>
            <person name="Griggs A."/>
            <person name="Gujja S."/>
            <person name="Hansen M."/>
            <person name="Howarth C."/>
            <person name="Imamovic A."/>
            <person name="Ireland A."/>
            <person name="Larimer J."/>
            <person name="McCowan C."/>
            <person name="Murphy C."/>
            <person name="Pearson M."/>
            <person name="Poon T.W."/>
            <person name="Priest M."/>
            <person name="Roberts A."/>
            <person name="Saif S."/>
            <person name="Shea T."/>
            <person name="Sisk P."/>
            <person name="Sykes S."/>
            <person name="Wortman J."/>
            <person name="Nusbaum C."/>
            <person name="Birren B."/>
        </authorList>
    </citation>
    <scope>NUCLEOTIDE SEQUENCE [LARGE SCALE GENOMIC DNA]</scope>
    <source>
        <strain evidence="3">Vietnam Oak-Knoll (FVO)</strain>
    </source>
</reference>
<dbReference type="EMBL" id="KI925154">
    <property type="protein sequence ID" value="ETW15701.1"/>
    <property type="molecule type" value="Genomic_DNA"/>
</dbReference>
<dbReference type="AlphaFoldDB" id="A0A024UYS1"/>
<keyword evidence="1" id="KW-0812">Transmembrane</keyword>
<keyword evidence="1" id="KW-0472">Membrane</keyword>
<keyword evidence="1" id="KW-1133">Transmembrane helix</keyword>
<evidence type="ECO:0000256" key="1">
    <source>
        <dbReference type="SAM" id="Phobius"/>
    </source>
</evidence>
<gene>
    <name evidence="2" type="ORF">PFFVO_05315</name>
</gene>
<evidence type="ECO:0000313" key="2">
    <source>
        <dbReference type="EMBL" id="ETW15701.1"/>
    </source>
</evidence>
<feature type="transmembrane region" description="Helical" evidence="1">
    <location>
        <begin position="12"/>
        <end position="36"/>
    </location>
</feature>
<proteinExistence type="predicted"/>
<evidence type="ECO:0000313" key="3">
    <source>
        <dbReference type="Proteomes" id="UP000030690"/>
    </source>
</evidence>
<dbReference type="Proteomes" id="UP000030690">
    <property type="component" value="Unassembled WGS sequence"/>
</dbReference>
<accession>A0A024UYS1</accession>
<organism evidence="2 3">
    <name type="scientific">Plasmodium falciparum Vietnam Oak-Knoll</name>
    <name type="common">FVO</name>
    <dbReference type="NCBI Taxonomy" id="1036723"/>
    <lineage>
        <taxon>Eukaryota</taxon>
        <taxon>Sar</taxon>
        <taxon>Alveolata</taxon>
        <taxon>Apicomplexa</taxon>
        <taxon>Aconoidasida</taxon>
        <taxon>Haemosporida</taxon>
        <taxon>Plasmodiidae</taxon>
        <taxon>Plasmodium</taxon>
        <taxon>Plasmodium (Laverania)</taxon>
    </lineage>
</organism>